<name>A0ABM9D6D4_9BACT</name>
<dbReference type="Pfam" id="PF07730">
    <property type="entry name" value="HisKA_3"/>
    <property type="match status" value="1"/>
</dbReference>
<gene>
    <name evidence="2" type="ORF">GEAMG1_0989</name>
</gene>
<protein>
    <recommendedName>
        <fullName evidence="1">Signal transduction histidine kinase subgroup 3 dimerisation and phosphoacceptor domain-containing protein</fullName>
    </recommendedName>
</protein>
<evidence type="ECO:0000313" key="3">
    <source>
        <dbReference type="Proteomes" id="UP001295463"/>
    </source>
</evidence>
<dbReference type="InterPro" id="IPR011712">
    <property type="entry name" value="Sig_transdc_His_kin_sub3_dim/P"/>
</dbReference>
<accession>A0ABM9D6D4</accession>
<proteinExistence type="predicted"/>
<organism evidence="2 3">
    <name type="scientific">Trichlorobacter ammonificans</name>
    <dbReference type="NCBI Taxonomy" id="2916410"/>
    <lineage>
        <taxon>Bacteria</taxon>
        <taxon>Pseudomonadati</taxon>
        <taxon>Thermodesulfobacteriota</taxon>
        <taxon>Desulfuromonadia</taxon>
        <taxon>Geobacterales</taxon>
        <taxon>Geobacteraceae</taxon>
        <taxon>Trichlorobacter</taxon>
    </lineage>
</organism>
<reference evidence="2 3" key="1">
    <citation type="submission" date="2022-03" db="EMBL/GenBank/DDBJ databases">
        <authorList>
            <person name="Koch H."/>
        </authorList>
    </citation>
    <scope>NUCLEOTIDE SEQUENCE [LARGE SCALE GENOMIC DNA]</scope>
    <source>
        <strain evidence="2 3">G1</strain>
    </source>
</reference>
<dbReference type="RefSeq" id="WP_305731676.1">
    <property type="nucleotide sequence ID" value="NZ_OW150024.1"/>
</dbReference>
<dbReference type="Gene3D" id="1.20.5.1930">
    <property type="match status" value="1"/>
</dbReference>
<sequence>MNDFDTEELVRKLHDGIGGSLATISTLARYGETLDDPARCRDAFAQIARLSNKGVTELRAFLDMVRAKDDG</sequence>
<dbReference type="Proteomes" id="UP001295463">
    <property type="component" value="Chromosome"/>
</dbReference>
<evidence type="ECO:0000313" key="2">
    <source>
        <dbReference type="EMBL" id="CAH2030803.1"/>
    </source>
</evidence>
<keyword evidence="3" id="KW-1185">Reference proteome</keyword>
<dbReference type="EMBL" id="OW150024">
    <property type="protein sequence ID" value="CAH2030803.1"/>
    <property type="molecule type" value="Genomic_DNA"/>
</dbReference>
<feature type="domain" description="Signal transduction histidine kinase subgroup 3 dimerisation and phosphoacceptor" evidence="1">
    <location>
        <begin position="9"/>
        <end position="68"/>
    </location>
</feature>
<evidence type="ECO:0000259" key="1">
    <source>
        <dbReference type="Pfam" id="PF07730"/>
    </source>
</evidence>